<dbReference type="InterPro" id="IPR000639">
    <property type="entry name" value="Epox_hydrolase-like"/>
</dbReference>
<dbReference type="InterPro" id="IPR000073">
    <property type="entry name" value="AB_hydrolase_1"/>
</dbReference>
<dbReference type="PRINTS" id="PR00412">
    <property type="entry name" value="EPOXHYDRLASE"/>
</dbReference>
<evidence type="ECO:0000256" key="1">
    <source>
        <dbReference type="ARBA" id="ARBA00022801"/>
    </source>
</evidence>
<accession>A0ABY3RBJ6</accession>
<dbReference type="Gene3D" id="3.40.50.1820">
    <property type="entry name" value="alpha/beta hydrolase"/>
    <property type="match status" value="1"/>
</dbReference>
<gene>
    <name evidence="3" type="ORF">LQG66_36900</name>
</gene>
<dbReference type="Proteomes" id="UP001431010">
    <property type="component" value="Chromosome"/>
</dbReference>
<dbReference type="SUPFAM" id="SSF53474">
    <property type="entry name" value="alpha/beta-Hydrolases"/>
    <property type="match status" value="1"/>
</dbReference>
<dbReference type="EMBL" id="CP088156">
    <property type="protein sequence ID" value="UFZ04696.1"/>
    <property type="molecule type" value="Genomic_DNA"/>
</dbReference>
<dbReference type="PANTHER" id="PTHR43329">
    <property type="entry name" value="EPOXIDE HYDROLASE"/>
    <property type="match status" value="1"/>
</dbReference>
<dbReference type="GO" id="GO:0016787">
    <property type="term" value="F:hydrolase activity"/>
    <property type="evidence" value="ECO:0007669"/>
    <property type="project" value="UniProtKB-KW"/>
</dbReference>
<name>A0ABY3RBJ6_9BRAD</name>
<evidence type="ECO:0000259" key="2">
    <source>
        <dbReference type="Pfam" id="PF00561"/>
    </source>
</evidence>
<evidence type="ECO:0000313" key="3">
    <source>
        <dbReference type="EMBL" id="UFZ04696.1"/>
    </source>
</evidence>
<protein>
    <submittedName>
        <fullName evidence="3">Alpha/beta hydrolase</fullName>
    </submittedName>
</protein>
<dbReference type="Pfam" id="PF00561">
    <property type="entry name" value="Abhydrolase_1"/>
    <property type="match status" value="1"/>
</dbReference>
<reference evidence="3" key="1">
    <citation type="journal article" date="2024" name="Antonie Van Leeuwenhoek">
        <title>Bradyrhizobium ontarionense sp. nov., a novel bacterial symbiont isolated from Aeschynomene indica (Indian jointvetch), harbours photosynthesis, nitrogen fixation and nitrous oxide (N2O) reductase genes.</title>
        <authorList>
            <person name="Bromfield E.S.P."/>
            <person name="Cloutier S."/>
        </authorList>
    </citation>
    <scope>NUCLEOTIDE SEQUENCE</scope>
    <source>
        <strain evidence="3">A19</strain>
    </source>
</reference>
<proteinExistence type="predicted"/>
<keyword evidence="1 3" id="KW-0378">Hydrolase</keyword>
<dbReference type="InterPro" id="IPR029058">
    <property type="entry name" value="AB_hydrolase_fold"/>
</dbReference>
<dbReference type="RefSeq" id="WP_231321757.1">
    <property type="nucleotide sequence ID" value="NZ_CP088156.1"/>
</dbReference>
<keyword evidence="4" id="KW-1185">Reference proteome</keyword>
<feature type="domain" description="AB hydrolase-1" evidence="2">
    <location>
        <begin position="38"/>
        <end position="259"/>
    </location>
</feature>
<organism evidence="3 4">
    <name type="scientific">Bradyrhizobium ontarionense</name>
    <dbReference type="NCBI Taxonomy" id="2898149"/>
    <lineage>
        <taxon>Bacteria</taxon>
        <taxon>Pseudomonadati</taxon>
        <taxon>Pseudomonadota</taxon>
        <taxon>Alphaproteobacteria</taxon>
        <taxon>Hyphomicrobiales</taxon>
        <taxon>Nitrobacteraceae</taxon>
        <taxon>Bradyrhizobium</taxon>
    </lineage>
</organism>
<evidence type="ECO:0000313" key="4">
    <source>
        <dbReference type="Proteomes" id="UP001431010"/>
    </source>
</evidence>
<sequence>MTSDTSHSSPHRLFEGFARLDHATSRTRFSGVVGGNGPPVLLLHGYPQDHACWHAVAPALATRHTVIVPDLPGYGNSQTLDAGPWDKRSVGIELVAMMRALGHERFAVVGHDRGARVGYRLTLDHPDHVRAYAALAVVPTLDVRAAVDWRFAMGAFHWFLLAQPGDLPERLLASDPDAFLDATLEQMAGGIHKLHPDAVAAYREAFRKASVRHAIIEDYRAANGPDVAHDLADRAAGRRIACPVLVLWAAERLVAEGMESGTLTAAEVWRRWADDVRGVEIACGHLLPERAPDAVLDALTPFLEGTGFA</sequence>